<evidence type="ECO:0000256" key="4">
    <source>
        <dbReference type="ARBA" id="ARBA00022694"/>
    </source>
</evidence>
<dbReference type="Pfam" id="PF11734">
    <property type="entry name" value="TilS_C"/>
    <property type="match status" value="1"/>
</dbReference>
<dbReference type="SUPFAM" id="SSF52402">
    <property type="entry name" value="Adenine nucleotide alpha hydrolases-like"/>
    <property type="match status" value="1"/>
</dbReference>
<dbReference type="NCBIfam" id="TIGR02432">
    <property type="entry name" value="lysidine_TilS_N"/>
    <property type="match status" value="1"/>
</dbReference>
<dbReference type="SMART" id="SM00977">
    <property type="entry name" value="TilS_C"/>
    <property type="match status" value="1"/>
</dbReference>
<feature type="compositionally biased region" description="Basic and acidic residues" evidence="9">
    <location>
        <begin position="336"/>
        <end position="349"/>
    </location>
</feature>
<dbReference type="AlphaFoldDB" id="A0A173UPD8"/>
<evidence type="ECO:0000256" key="2">
    <source>
        <dbReference type="ARBA" id="ARBA00022490"/>
    </source>
</evidence>
<dbReference type="InterPro" id="IPR012094">
    <property type="entry name" value="tRNA_Ile_lys_synt"/>
</dbReference>
<dbReference type="Pfam" id="PF01171">
    <property type="entry name" value="ATP_bind_3"/>
    <property type="match status" value="1"/>
</dbReference>
<evidence type="ECO:0000256" key="3">
    <source>
        <dbReference type="ARBA" id="ARBA00022598"/>
    </source>
</evidence>
<evidence type="ECO:0000313" key="13">
    <source>
        <dbReference type="Proteomes" id="UP000095390"/>
    </source>
</evidence>
<keyword evidence="6 8" id="KW-0067">ATP-binding</keyword>
<dbReference type="GO" id="GO:0005524">
    <property type="term" value="F:ATP binding"/>
    <property type="evidence" value="ECO:0007669"/>
    <property type="project" value="UniProtKB-UniRule"/>
</dbReference>
<dbReference type="EC" id="6.3.4.19" evidence="8"/>
<dbReference type="Gene3D" id="3.40.50.620">
    <property type="entry name" value="HUPs"/>
    <property type="match status" value="1"/>
</dbReference>
<reference evidence="11 13" key="1">
    <citation type="submission" date="2015-09" db="EMBL/GenBank/DDBJ databases">
        <authorList>
            <consortium name="Pathogen Informatics"/>
        </authorList>
    </citation>
    <scope>NUCLEOTIDE SEQUENCE [LARGE SCALE GENOMIC DNA]</scope>
    <source>
        <strain evidence="11 13">2789STDY5834966</strain>
    </source>
</reference>
<name>A0A173UPD8_9FIRM</name>
<proteinExistence type="inferred from homology"/>
<dbReference type="InterPro" id="IPR012795">
    <property type="entry name" value="tRNA_Ile_lys_synt_N"/>
</dbReference>
<evidence type="ECO:0000313" key="12">
    <source>
        <dbReference type="EMBL" id="RHK39996.1"/>
    </source>
</evidence>
<dbReference type="GO" id="GO:0006400">
    <property type="term" value="P:tRNA modification"/>
    <property type="evidence" value="ECO:0007669"/>
    <property type="project" value="UniProtKB-UniRule"/>
</dbReference>
<evidence type="ECO:0000256" key="7">
    <source>
        <dbReference type="ARBA" id="ARBA00048539"/>
    </source>
</evidence>
<dbReference type="NCBIfam" id="TIGR02433">
    <property type="entry name" value="lysidine_TilS_C"/>
    <property type="match status" value="1"/>
</dbReference>
<comment type="function">
    <text evidence="8">Ligates lysine onto the cytidine present at position 34 of the AUA codon-specific tRNA(Ile) that contains the anticodon CAU, in an ATP-dependent manner. Cytidine is converted to lysidine, thus changing the amino acid specificity of the tRNA from methionine to isoleucine.</text>
</comment>
<gene>
    <name evidence="8 11" type="primary">tilS</name>
    <name evidence="12" type="ORF">DW068_05710</name>
    <name evidence="11" type="ORF">ERS852578_02619</name>
</gene>
<dbReference type="SUPFAM" id="SSF56037">
    <property type="entry name" value="PheT/TilS domain"/>
    <property type="match status" value="1"/>
</dbReference>
<dbReference type="RefSeq" id="WP_055183261.1">
    <property type="nucleotide sequence ID" value="NZ_CATVRT010000066.1"/>
</dbReference>
<dbReference type="GO" id="GO:0005737">
    <property type="term" value="C:cytoplasm"/>
    <property type="evidence" value="ECO:0007669"/>
    <property type="project" value="UniProtKB-SubCell"/>
</dbReference>
<dbReference type="Proteomes" id="UP000095390">
    <property type="component" value="Unassembled WGS sequence"/>
</dbReference>
<dbReference type="PANTHER" id="PTHR43033">
    <property type="entry name" value="TRNA(ILE)-LYSIDINE SYNTHASE-RELATED"/>
    <property type="match status" value="1"/>
</dbReference>
<keyword evidence="3 8" id="KW-0436">Ligase</keyword>
<dbReference type="GO" id="GO:0032267">
    <property type="term" value="F:tRNA(Ile)-lysidine synthase activity"/>
    <property type="evidence" value="ECO:0007669"/>
    <property type="project" value="UniProtKB-EC"/>
</dbReference>
<dbReference type="InterPro" id="IPR011063">
    <property type="entry name" value="TilS/TtcA_N"/>
</dbReference>
<dbReference type="HAMAP" id="MF_01161">
    <property type="entry name" value="tRNA_Ile_lys_synt"/>
    <property type="match status" value="1"/>
</dbReference>
<keyword evidence="4 8" id="KW-0819">tRNA processing</keyword>
<comment type="similarity">
    <text evidence="8">Belongs to the tRNA(Ile)-lysidine synthase family.</text>
</comment>
<evidence type="ECO:0000256" key="6">
    <source>
        <dbReference type="ARBA" id="ARBA00022840"/>
    </source>
</evidence>
<feature type="region of interest" description="Disordered" evidence="9">
    <location>
        <begin position="336"/>
        <end position="366"/>
    </location>
</feature>
<evidence type="ECO:0000256" key="5">
    <source>
        <dbReference type="ARBA" id="ARBA00022741"/>
    </source>
</evidence>
<evidence type="ECO:0000256" key="8">
    <source>
        <dbReference type="HAMAP-Rule" id="MF_01161"/>
    </source>
</evidence>
<comment type="catalytic activity">
    <reaction evidence="7 8">
        <text>cytidine(34) in tRNA(Ile2) + L-lysine + ATP = lysidine(34) in tRNA(Ile2) + AMP + diphosphate + H(+)</text>
        <dbReference type="Rhea" id="RHEA:43744"/>
        <dbReference type="Rhea" id="RHEA-COMP:10625"/>
        <dbReference type="Rhea" id="RHEA-COMP:10670"/>
        <dbReference type="ChEBI" id="CHEBI:15378"/>
        <dbReference type="ChEBI" id="CHEBI:30616"/>
        <dbReference type="ChEBI" id="CHEBI:32551"/>
        <dbReference type="ChEBI" id="CHEBI:33019"/>
        <dbReference type="ChEBI" id="CHEBI:82748"/>
        <dbReference type="ChEBI" id="CHEBI:83665"/>
        <dbReference type="ChEBI" id="CHEBI:456215"/>
        <dbReference type="EC" id="6.3.4.19"/>
    </reaction>
</comment>
<comment type="subcellular location">
    <subcellularLocation>
        <location evidence="1 8">Cytoplasm</location>
    </subcellularLocation>
</comment>
<feature type="domain" description="Lysidine-tRNA(Ile) synthetase C-terminal" evidence="10">
    <location>
        <begin position="435"/>
        <end position="505"/>
    </location>
</feature>
<evidence type="ECO:0000259" key="10">
    <source>
        <dbReference type="SMART" id="SM00977"/>
    </source>
</evidence>
<sequence length="513" mass="59606">MWDKHWERVDSFLKKWKMVQEGDSILLGISGGADSVCLARYFLARREALSLKLYAVHINHMLRGEEAKRDEEFVQDFCHKWNLSLNVEYRNIKEESRQKKCSEEEAGRIARYECFEKYAKEYHCGKIAVAHHQNDAAETILFRMLRGTGPQGMAGILPVNGKIIRPFLCLSREEIMDILQNIGQNYVDDSTNTNEEYSRNYIRHRILPEMEHVNQKAAAHISELGMQMQELLAYVTPQMEKLYNENVITNEQGELFLAEKTFSVMSLFEQKEMMRRMLFEISGHRKDISLVHVEQMLALMANKEGKQQNCPYGVLAKRVRDGLLLMKLSTDVTFSDKNKQKDGQQKSDEQNLENLNKKNKKCGNHSEDKMQPVYLQLTAESEESKAEETIVLSNETLLQKFTIHFSILPWNGGKVAKRDCVKYFDYDKMKCKPCLRTRDTGDYFIMDKEGRRKSLGRYFIDTKIPASDRDGQLLLADGSHIMWIIGGRISEFYKVSSETKRVLRVSVQEKEEN</sequence>
<evidence type="ECO:0000313" key="11">
    <source>
        <dbReference type="EMBL" id="CUN16891.1"/>
    </source>
</evidence>
<feature type="binding site" evidence="8">
    <location>
        <begin position="30"/>
        <end position="35"/>
    </location>
    <ligand>
        <name>ATP</name>
        <dbReference type="ChEBI" id="CHEBI:30616"/>
    </ligand>
</feature>
<accession>A0A173UPD8</accession>
<dbReference type="OrthoDB" id="9807403at2"/>
<dbReference type="EMBL" id="QRNJ01000017">
    <property type="protein sequence ID" value="RHK39996.1"/>
    <property type="molecule type" value="Genomic_DNA"/>
</dbReference>
<reference evidence="12 14" key="2">
    <citation type="submission" date="2018-08" db="EMBL/GenBank/DDBJ databases">
        <title>A genome reference for cultivated species of the human gut microbiota.</title>
        <authorList>
            <person name="Zou Y."/>
            <person name="Xue W."/>
            <person name="Luo G."/>
        </authorList>
    </citation>
    <scope>NUCLEOTIDE SEQUENCE [LARGE SCALE GENOMIC DNA]</scope>
    <source>
        <strain evidence="12 14">AF45-14BH</strain>
    </source>
</reference>
<dbReference type="InterPro" id="IPR012796">
    <property type="entry name" value="Lysidine-tRNA-synth_C"/>
</dbReference>
<keyword evidence="5 8" id="KW-0547">Nucleotide-binding</keyword>
<protein>
    <recommendedName>
        <fullName evidence="8">tRNA(Ile)-lysidine synthase</fullName>
        <ecNumber evidence="8">6.3.4.19</ecNumber>
    </recommendedName>
    <alternativeName>
        <fullName evidence="8">tRNA(Ile)-2-lysyl-cytidine synthase</fullName>
    </alternativeName>
    <alternativeName>
        <fullName evidence="8">tRNA(Ile)-lysidine synthetase</fullName>
    </alternativeName>
</protein>
<dbReference type="Proteomes" id="UP000283497">
    <property type="component" value="Unassembled WGS sequence"/>
</dbReference>
<comment type="domain">
    <text evidence="8">The N-terminal region contains the highly conserved SGGXDS motif, predicted to be a P-loop motif involved in ATP binding.</text>
</comment>
<evidence type="ECO:0000313" key="14">
    <source>
        <dbReference type="Proteomes" id="UP000283497"/>
    </source>
</evidence>
<evidence type="ECO:0000256" key="1">
    <source>
        <dbReference type="ARBA" id="ARBA00004496"/>
    </source>
</evidence>
<keyword evidence="2 8" id="KW-0963">Cytoplasm</keyword>
<dbReference type="EMBL" id="CYYC01000042">
    <property type="protein sequence ID" value="CUN16891.1"/>
    <property type="molecule type" value="Genomic_DNA"/>
</dbReference>
<dbReference type="PANTHER" id="PTHR43033:SF1">
    <property type="entry name" value="TRNA(ILE)-LYSIDINE SYNTHASE-RELATED"/>
    <property type="match status" value="1"/>
</dbReference>
<evidence type="ECO:0000256" key="9">
    <source>
        <dbReference type="SAM" id="MobiDB-lite"/>
    </source>
</evidence>
<dbReference type="InterPro" id="IPR014729">
    <property type="entry name" value="Rossmann-like_a/b/a_fold"/>
</dbReference>
<organism evidence="11 13">
    <name type="scientific">Anaerobutyricum hallii</name>
    <dbReference type="NCBI Taxonomy" id="39488"/>
    <lineage>
        <taxon>Bacteria</taxon>
        <taxon>Bacillati</taxon>
        <taxon>Bacillota</taxon>
        <taxon>Clostridia</taxon>
        <taxon>Lachnospirales</taxon>
        <taxon>Lachnospiraceae</taxon>
        <taxon>Anaerobutyricum</taxon>
    </lineage>
</organism>
<dbReference type="CDD" id="cd01992">
    <property type="entry name" value="TilS_N"/>
    <property type="match status" value="1"/>
</dbReference>